<comment type="caution">
    <text evidence="2">The sequence shown here is derived from an EMBL/GenBank/DDBJ whole genome shotgun (WGS) entry which is preliminary data.</text>
</comment>
<accession>A0A168IBE0</accession>
<evidence type="ECO:0000313" key="2">
    <source>
        <dbReference type="EMBL" id="OAA79027.1"/>
    </source>
</evidence>
<proteinExistence type="predicted"/>
<feature type="region of interest" description="Disordered" evidence="1">
    <location>
        <begin position="1"/>
        <end position="22"/>
    </location>
</feature>
<dbReference type="Proteomes" id="UP000076881">
    <property type="component" value="Unassembled WGS sequence"/>
</dbReference>
<gene>
    <name evidence="2" type="ORF">LEL_02513</name>
</gene>
<organism evidence="2 3">
    <name type="scientific">Akanthomyces lecanii RCEF 1005</name>
    <dbReference type="NCBI Taxonomy" id="1081108"/>
    <lineage>
        <taxon>Eukaryota</taxon>
        <taxon>Fungi</taxon>
        <taxon>Dikarya</taxon>
        <taxon>Ascomycota</taxon>
        <taxon>Pezizomycotina</taxon>
        <taxon>Sordariomycetes</taxon>
        <taxon>Hypocreomycetidae</taxon>
        <taxon>Hypocreales</taxon>
        <taxon>Cordycipitaceae</taxon>
        <taxon>Akanthomyces</taxon>
        <taxon>Cordyceps confragosa</taxon>
    </lineage>
</organism>
<evidence type="ECO:0000256" key="1">
    <source>
        <dbReference type="SAM" id="MobiDB-lite"/>
    </source>
</evidence>
<reference evidence="2 3" key="1">
    <citation type="journal article" date="2016" name="Genome Biol. Evol.">
        <title>Divergent and convergent evolution of fungal pathogenicity.</title>
        <authorList>
            <person name="Shang Y."/>
            <person name="Xiao G."/>
            <person name="Zheng P."/>
            <person name="Cen K."/>
            <person name="Zhan S."/>
            <person name="Wang C."/>
        </authorList>
    </citation>
    <scope>NUCLEOTIDE SEQUENCE [LARGE SCALE GENOMIC DNA]</scope>
    <source>
        <strain evidence="2 3">RCEF 1005</strain>
    </source>
</reference>
<name>A0A168IBE0_CORDF</name>
<protein>
    <submittedName>
        <fullName evidence="2">Uncharacterized protein</fullName>
    </submittedName>
</protein>
<keyword evidence="3" id="KW-1185">Reference proteome</keyword>
<sequence>MLKAEREACRQQPIEQNKTALEARRQQVADELEAGRQQLIDKKLDDRQRLNEEKVQALHDKVLELEARVLVRTLGRDGSVRLDVGAGNDLNGGIGAGLDGGAGAGAAVNSGLGVGTGGGPEGGLGSNVCLNGQGLDVDLGDPGASAGG</sequence>
<evidence type="ECO:0000313" key="3">
    <source>
        <dbReference type="Proteomes" id="UP000076881"/>
    </source>
</evidence>
<dbReference type="EMBL" id="AZHF01000002">
    <property type="protein sequence ID" value="OAA79027.1"/>
    <property type="molecule type" value="Genomic_DNA"/>
</dbReference>
<dbReference type="AlphaFoldDB" id="A0A168IBE0"/>